<evidence type="ECO:0000256" key="13">
    <source>
        <dbReference type="ARBA" id="ARBA00023136"/>
    </source>
</evidence>
<keyword evidence="10" id="KW-0746">Sphingolipid metabolism</keyword>
<accession>A0A915LA46</accession>
<evidence type="ECO:0000256" key="11">
    <source>
        <dbReference type="ARBA" id="ARBA00022989"/>
    </source>
</evidence>
<dbReference type="SUPFAM" id="SSF56219">
    <property type="entry name" value="DNase I-like"/>
    <property type="match status" value="1"/>
</dbReference>
<comment type="similarity">
    <text evidence="4">Belongs to the neutral sphingomyelinase family.</text>
</comment>
<comment type="pathway">
    <text evidence="3">Sphingolipid metabolism.</text>
</comment>
<evidence type="ECO:0000256" key="1">
    <source>
        <dbReference type="ARBA" id="ARBA00004141"/>
    </source>
</evidence>
<evidence type="ECO:0000256" key="9">
    <source>
        <dbReference type="ARBA" id="ARBA00022842"/>
    </source>
</evidence>
<evidence type="ECO:0000256" key="3">
    <source>
        <dbReference type="ARBA" id="ARBA00004991"/>
    </source>
</evidence>
<dbReference type="InterPro" id="IPR005135">
    <property type="entry name" value="Endo/exonuclease/phosphatase"/>
</dbReference>
<evidence type="ECO:0000313" key="16">
    <source>
        <dbReference type="Proteomes" id="UP000887565"/>
    </source>
</evidence>
<proteinExistence type="inferred from homology"/>
<reference evidence="17" key="1">
    <citation type="submission" date="2022-11" db="UniProtKB">
        <authorList>
            <consortium name="WormBaseParasite"/>
        </authorList>
    </citation>
    <scope>IDENTIFICATION</scope>
</reference>
<evidence type="ECO:0000256" key="5">
    <source>
        <dbReference type="ARBA" id="ARBA00012369"/>
    </source>
</evidence>
<evidence type="ECO:0000256" key="8">
    <source>
        <dbReference type="ARBA" id="ARBA00022801"/>
    </source>
</evidence>
<dbReference type="GO" id="GO:0016020">
    <property type="term" value="C:membrane"/>
    <property type="evidence" value="ECO:0007669"/>
    <property type="project" value="UniProtKB-SubCell"/>
</dbReference>
<evidence type="ECO:0000256" key="10">
    <source>
        <dbReference type="ARBA" id="ARBA00022919"/>
    </source>
</evidence>
<feature type="domain" description="Endonuclease/exonuclease/phosphatase" evidence="15">
    <location>
        <begin position="16"/>
        <end position="274"/>
    </location>
</feature>
<dbReference type="InterPro" id="IPR038772">
    <property type="entry name" value="Sph/SMPD2-like"/>
</dbReference>
<evidence type="ECO:0000256" key="7">
    <source>
        <dbReference type="ARBA" id="ARBA00022723"/>
    </source>
</evidence>
<sequence>MISTDDGDPPFQITFLTLNCWGIPAYAPLLGSKDRFERIRAIAEYLSDPLNGLDVVCLQEVWSADDFRLIKNRCSNNLKYAHLFTSGTIGSGVAILSKFRIDDLLTYGGKVVGLARIFVPALNKHINVYGTHVHAEYDRISDIYLAHRVVQSIEIAQFIRLTTKPEDFAFLLGDLNLESTDLGIPLECVSYRIVTNVALMKDAWLVGRENLVVDLDDFTCERSDNCYTSSRGARPKRIDYITFKTVKNYSVSVAERRLDMNQIPLRSGFNYSDHVAVRIKFSIKRNNKDDTVLTPDQVSLARECLKEASGVVDEGIAASRYNRMFFFVLATLFFIAFLSILYYSILFPDTYRVGTVMIISFALALFFGFYIWHGAIVLRSEENALLEAKEEAEILHQSIAQ</sequence>
<dbReference type="Pfam" id="PF03372">
    <property type="entry name" value="Exo_endo_phos"/>
    <property type="match status" value="1"/>
</dbReference>
<feature type="transmembrane region" description="Helical" evidence="14">
    <location>
        <begin position="351"/>
        <end position="372"/>
    </location>
</feature>
<dbReference type="GO" id="GO:0006665">
    <property type="term" value="P:sphingolipid metabolic process"/>
    <property type="evidence" value="ECO:0007669"/>
    <property type="project" value="UniProtKB-KW"/>
</dbReference>
<keyword evidence="7" id="KW-0479">Metal-binding</keyword>
<dbReference type="PANTHER" id="PTHR16320">
    <property type="entry name" value="SPHINGOMYELINASE FAMILY MEMBER"/>
    <property type="match status" value="1"/>
</dbReference>
<protein>
    <recommendedName>
        <fullName evidence="5">sphingomyelin phosphodiesterase</fullName>
        <ecNumber evidence="5">3.1.4.12</ecNumber>
    </recommendedName>
</protein>
<dbReference type="GO" id="GO:0004767">
    <property type="term" value="F:sphingomyelin phosphodiesterase activity"/>
    <property type="evidence" value="ECO:0007669"/>
    <property type="project" value="UniProtKB-EC"/>
</dbReference>
<dbReference type="GO" id="GO:0046872">
    <property type="term" value="F:metal ion binding"/>
    <property type="evidence" value="ECO:0007669"/>
    <property type="project" value="UniProtKB-KW"/>
</dbReference>
<evidence type="ECO:0000313" key="17">
    <source>
        <dbReference type="WBParaSite" id="nRc.2.0.1.t46631-RA"/>
    </source>
</evidence>
<keyword evidence="11 14" id="KW-1133">Transmembrane helix</keyword>
<evidence type="ECO:0000256" key="14">
    <source>
        <dbReference type="SAM" id="Phobius"/>
    </source>
</evidence>
<dbReference type="InterPro" id="IPR036691">
    <property type="entry name" value="Endo/exonu/phosph_ase_sf"/>
</dbReference>
<dbReference type="Gene3D" id="3.60.10.10">
    <property type="entry name" value="Endonuclease/exonuclease/phosphatase"/>
    <property type="match status" value="1"/>
</dbReference>
<evidence type="ECO:0000256" key="6">
    <source>
        <dbReference type="ARBA" id="ARBA00022692"/>
    </source>
</evidence>
<dbReference type="EC" id="3.1.4.12" evidence="5"/>
<feature type="transmembrane region" description="Helical" evidence="14">
    <location>
        <begin position="324"/>
        <end position="345"/>
    </location>
</feature>
<keyword evidence="12" id="KW-0443">Lipid metabolism</keyword>
<evidence type="ECO:0000256" key="12">
    <source>
        <dbReference type="ARBA" id="ARBA00023098"/>
    </source>
</evidence>
<dbReference type="PANTHER" id="PTHR16320:SF24">
    <property type="entry name" value="PHOSPHODIESTERASE, PUTATIVE-RELATED"/>
    <property type="match status" value="1"/>
</dbReference>
<keyword evidence="9" id="KW-0460">Magnesium</keyword>
<keyword evidence="16" id="KW-1185">Reference proteome</keyword>
<keyword evidence="13 14" id="KW-0472">Membrane</keyword>
<name>A0A915LA46_ROMCU</name>
<evidence type="ECO:0000256" key="4">
    <source>
        <dbReference type="ARBA" id="ARBA00006335"/>
    </source>
</evidence>
<keyword evidence="6 14" id="KW-0812">Transmembrane</keyword>
<dbReference type="AlphaFoldDB" id="A0A915LA46"/>
<feature type="transmembrane region" description="Helical" evidence="14">
    <location>
        <begin position="12"/>
        <end position="30"/>
    </location>
</feature>
<keyword evidence="8" id="KW-0378">Hydrolase</keyword>
<comment type="subcellular location">
    <subcellularLocation>
        <location evidence="1">Membrane</location>
        <topology evidence="1">Multi-pass membrane protein</topology>
    </subcellularLocation>
</comment>
<evidence type="ECO:0000256" key="2">
    <source>
        <dbReference type="ARBA" id="ARBA00004760"/>
    </source>
</evidence>
<dbReference type="Proteomes" id="UP000887565">
    <property type="component" value="Unplaced"/>
</dbReference>
<evidence type="ECO:0000259" key="15">
    <source>
        <dbReference type="Pfam" id="PF03372"/>
    </source>
</evidence>
<dbReference type="OMA" id="SCEWEPN"/>
<dbReference type="WBParaSite" id="nRc.2.0.1.t46631-RA">
    <property type="protein sequence ID" value="nRc.2.0.1.t46631-RA"/>
    <property type="gene ID" value="nRc.2.0.1.g46631"/>
</dbReference>
<organism evidence="16 17">
    <name type="scientific">Romanomermis culicivorax</name>
    <name type="common">Nematode worm</name>
    <dbReference type="NCBI Taxonomy" id="13658"/>
    <lineage>
        <taxon>Eukaryota</taxon>
        <taxon>Metazoa</taxon>
        <taxon>Ecdysozoa</taxon>
        <taxon>Nematoda</taxon>
        <taxon>Enoplea</taxon>
        <taxon>Dorylaimia</taxon>
        <taxon>Mermithida</taxon>
        <taxon>Mermithoidea</taxon>
        <taxon>Mermithidae</taxon>
        <taxon>Romanomermis</taxon>
    </lineage>
</organism>
<comment type="pathway">
    <text evidence="2">Lipid metabolism; sphingolipid metabolism.</text>
</comment>